<feature type="region of interest" description="Disordered" evidence="1">
    <location>
        <begin position="1"/>
        <end position="118"/>
    </location>
</feature>
<feature type="domain" description="Flagellar hook-length control protein-like C-terminal" evidence="2">
    <location>
        <begin position="340"/>
        <end position="411"/>
    </location>
</feature>
<gene>
    <name evidence="3" type="ORF">SAMN06265373_101761</name>
</gene>
<comment type="caution">
    <text evidence="3">The sequence shown here is derived from an EMBL/GenBank/DDBJ whole genome shotgun (WGS) entry which is preliminary data.</text>
</comment>
<sequence>MLNLPFVTQPSVTNETTATKNAPKPKQEKDDFSKTYEASDKGDDRPSEDVKDTRTPDQDQDNTAPKEADSRPDKDGRQAKSDGQDTPSETPEDADFVAVEVAQTVHDVPEVAPADAETKVAKGATENAALMKLATQASDTAKQVVTGQAQTQTTDAKQIVLPEQAAPKAVDAVQMANAQSGKLVAETGEGLDPMRVSVRSQVNQQAAQAAPQQIVQEVAAQDAGRRGAVKQSVEAVEEPTAPKLETPSVPTTSTTQQLQARAIMEQVNAGVPQMNNKAADIQASQNLDMMIAAADESTNSSRSIMSSQEAASQARLTNSAPNPAYVVRQVADAFKMSDKNLIELAMDPPELGKVRMSMSEAGGVMTVNIAAESQATTELMRRHIDMLRKDFMEMGYKDVAFSFEQQGSGGQDTQSGNDFGQGGQGGHAQGDVALMADAATLAAQQATPQTLVSSGLDIRV</sequence>
<dbReference type="InterPro" id="IPR021136">
    <property type="entry name" value="Flagellar_hook_control-like_C"/>
</dbReference>
<feature type="compositionally biased region" description="Basic and acidic residues" evidence="1">
    <location>
        <begin position="64"/>
        <end position="83"/>
    </location>
</feature>
<feature type="region of interest" description="Disordered" evidence="1">
    <location>
        <begin position="232"/>
        <end position="251"/>
    </location>
</feature>
<feature type="region of interest" description="Disordered" evidence="1">
    <location>
        <begin position="405"/>
        <end position="428"/>
    </location>
</feature>
<keyword evidence="4" id="KW-1185">Reference proteome</keyword>
<keyword evidence="3" id="KW-0969">Cilium</keyword>
<proteinExistence type="predicted"/>
<dbReference type="InterPro" id="IPR038610">
    <property type="entry name" value="FliK-like_C_sf"/>
</dbReference>
<dbReference type="Pfam" id="PF02120">
    <property type="entry name" value="Flg_hook"/>
    <property type="match status" value="1"/>
</dbReference>
<accession>A0ABY1NEV1</accession>
<reference evidence="3 4" key="1">
    <citation type="submission" date="2017-05" db="EMBL/GenBank/DDBJ databases">
        <authorList>
            <person name="Varghese N."/>
            <person name="Submissions S."/>
        </authorList>
    </citation>
    <scope>NUCLEOTIDE SEQUENCE [LARGE SCALE GENOMIC DNA]</scope>
    <source>
        <strain evidence="3 4">DSM 29734</strain>
    </source>
</reference>
<dbReference type="Gene3D" id="3.30.750.140">
    <property type="match status" value="1"/>
</dbReference>
<keyword evidence="3" id="KW-0282">Flagellum</keyword>
<dbReference type="CDD" id="cd17470">
    <property type="entry name" value="T3SS_Flik_C"/>
    <property type="match status" value="1"/>
</dbReference>
<dbReference type="EMBL" id="FXTY01000001">
    <property type="protein sequence ID" value="SMP07463.1"/>
    <property type="molecule type" value="Genomic_DNA"/>
</dbReference>
<keyword evidence="3" id="KW-0966">Cell projection</keyword>
<feature type="compositionally biased region" description="Polar residues" evidence="1">
    <location>
        <begin position="1"/>
        <end position="20"/>
    </location>
</feature>
<feature type="compositionally biased region" description="Gly residues" evidence="1">
    <location>
        <begin position="419"/>
        <end position="428"/>
    </location>
</feature>
<evidence type="ECO:0000313" key="4">
    <source>
        <dbReference type="Proteomes" id="UP001157961"/>
    </source>
</evidence>
<evidence type="ECO:0000259" key="2">
    <source>
        <dbReference type="Pfam" id="PF02120"/>
    </source>
</evidence>
<feature type="compositionally biased region" description="Basic and acidic residues" evidence="1">
    <location>
        <begin position="25"/>
        <end position="57"/>
    </location>
</feature>
<dbReference type="RefSeq" id="WP_283424601.1">
    <property type="nucleotide sequence ID" value="NZ_FXTY01000001.1"/>
</dbReference>
<organism evidence="3 4">
    <name type="scientific">Shimia sagamensis</name>
    <dbReference type="NCBI Taxonomy" id="1566352"/>
    <lineage>
        <taxon>Bacteria</taxon>
        <taxon>Pseudomonadati</taxon>
        <taxon>Pseudomonadota</taxon>
        <taxon>Alphaproteobacteria</taxon>
        <taxon>Rhodobacterales</taxon>
        <taxon>Roseobacteraceae</taxon>
    </lineage>
</organism>
<evidence type="ECO:0000313" key="3">
    <source>
        <dbReference type="EMBL" id="SMP07463.1"/>
    </source>
</evidence>
<evidence type="ECO:0000256" key="1">
    <source>
        <dbReference type="SAM" id="MobiDB-lite"/>
    </source>
</evidence>
<protein>
    <submittedName>
        <fullName evidence="3">Flagellar hook-length control protein FliK</fullName>
    </submittedName>
</protein>
<dbReference type="Proteomes" id="UP001157961">
    <property type="component" value="Unassembled WGS sequence"/>
</dbReference>
<name>A0ABY1NEV1_9RHOB</name>